<comment type="caution">
    <text evidence="8">The sequence shown here is derived from an EMBL/GenBank/DDBJ whole genome shotgun (WGS) entry which is preliminary data.</text>
</comment>
<reference evidence="8 9" key="1">
    <citation type="submission" date="2019-01" db="EMBL/GenBank/DDBJ databases">
        <title>Nocardioides guangzhouensis sp. nov., an actinobacterium isolated from soil.</title>
        <authorList>
            <person name="Fu Y."/>
            <person name="Cai Y."/>
            <person name="Lin Z."/>
            <person name="Chen P."/>
        </authorList>
    </citation>
    <scope>NUCLEOTIDE SEQUENCE [LARGE SCALE GENOMIC DNA]</scope>
    <source>
        <strain evidence="8 9">130</strain>
    </source>
</reference>
<dbReference type="SUPFAM" id="SSF53448">
    <property type="entry name" value="Nucleotide-diphospho-sugar transferases"/>
    <property type="match status" value="1"/>
</dbReference>
<sequence>MTDTARTQPTTEPTAPQTVRRVLQRFVLPVDRDLDVIPLYVDSEAAVLDADRDSIGGNRSAKALNKAALRQSTGAGTSMRGDAILGRHRLRVDAGTHLSLGTYFNGFAAGYWRRWTVVTDIRLTVTVSGAGAHVVVYRSMANGRSQRVDSQTSTSHERTTFEFDLSLIPFQDGGWYWFDVIADDEDAILEEAVWDAEVPADRAEPGTVTVGITTMNRPDFCAKLIGQLGADDEVRSLLDEVLVMEQGTKKVVDDPHFAKAEASLEGRLRVIEQANLGGSGGFARAQLETLRADRSTYVLFLDDDIVAEPESILRTVTFGDLARRPTIVGGHMFSIFSKSRLHSYGEIVNRYRFWWMSPPSVEPDWDFGARNLRSTRWLHRRVDVDFNPWFLCLIPTSVVREIGLGLPLFIKWDDSEYGVRAQAAGYPTVTLPGAAVWHVPWTDKNDALDWQAYYHQRNRFVAALLHSPYKHGGRLVRESFNHQVKHLVSMQYSTVELRHQALEDVLSGPEHLHRDLPVKLGEIREVRASFTDSQLKSDPDAFPPPRRERPRKRDDQSEIPSRAAQLVSAGLGSLRQLRKVRPLSREFPEAVVPAMDAKWYRLASMDAAVVSMPDGTSAALYQRDPERFREMLRKTVEIHQRLHREWPLLAEQYRSQLAEITSEEAWSETFGIAPEVGE</sequence>
<dbReference type="PANTHER" id="PTHR43179">
    <property type="entry name" value="RHAMNOSYLTRANSFERASE WBBL"/>
    <property type="match status" value="1"/>
</dbReference>
<dbReference type="Proteomes" id="UP000295198">
    <property type="component" value="Unassembled WGS sequence"/>
</dbReference>
<name>A0A4Q4Z972_9ACTN</name>
<evidence type="ECO:0000256" key="2">
    <source>
        <dbReference type="ARBA" id="ARBA00006739"/>
    </source>
</evidence>
<keyword evidence="9" id="KW-1185">Reference proteome</keyword>
<organism evidence="8 9">
    <name type="scientific">Nocardioides guangzhouensis</name>
    <dbReference type="NCBI Taxonomy" id="2497878"/>
    <lineage>
        <taxon>Bacteria</taxon>
        <taxon>Bacillati</taxon>
        <taxon>Actinomycetota</taxon>
        <taxon>Actinomycetes</taxon>
        <taxon>Propionibacteriales</taxon>
        <taxon>Nocardioidaceae</taxon>
        <taxon>Nocardioides</taxon>
    </lineage>
</organism>
<evidence type="ECO:0000313" key="8">
    <source>
        <dbReference type="EMBL" id="RYP83706.1"/>
    </source>
</evidence>
<dbReference type="InterPro" id="IPR029044">
    <property type="entry name" value="Nucleotide-diphossugar_trans"/>
</dbReference>
<dbReference type="GO" id="GO:0016757">
    <property type="term" value="F:glycosyltransferase activity"/>
    <property type="evidence" value="ECO:0007669"/>
    <property type="project" value="UniProtKB-KW"/>
</dbReference>
<keyword evidence="3" id="KW-0328">Glycosyltransferase</keyword>
<evidence type="ECO:0000313" key="9">
    <source>
        <dbReference type="Proteomes" id="UP000295198"/>
    </source>
</evidence>
<comment type="similarity">
    <text evidence="2">Belongs to the glycosyltransferase 2 family.</text>
</comment>
<evidence type="ECO:0000256" key="4">
    <source>
        <dbReference type="ARBA" id="ARBA00022679"/>
    </source>
</evidence>
<dbReference type="InterPro" id="IPR040492">
    <property type="entry name" value="GlfT2_N"/>
</dbReference>
<dbReference type="Pfam" id="PF19320">
    <property type="entry name" value="GlfT2_domain3"/>
    <property type="match status" value="1"/>
</dbReference>
<dbReference type="PANTHER" id="PTHR43179:SF12">
    <property type="entry name" value="GALACTOFURANOSYLTRANSFERASE GLFT2"/>
    <property type="match status" value="1"/>
</dbReference>
<dbReference type="Pfam" id="PF17994">
    <property type="entry name" value="Glft2_N"/>
    <property type="match status" value="1"/>
</dbReference>
<evidence type="ECO:0000256" key="1">
    <source>
        <dbReference type="ARBA" id="ARBA00004776"/>
    </source>
</evidence>
<dbReference type="OrthoDB" id="3225550at2"/>
<gene>
    <name evidence="8" type="ORF">EKO23_18285</name>
</gene>
<accession>A0A4Q4Z972</accession>
<feature type="region of interest" description="Disordered" evidence="5">
    <location>
        <begin position="533"/>
        <end position="560"/>
    </location>
</feature>
<feature type="domain" description="Galactofuranosyltransferase GlfT2 N-terminal" evidence="6">
    <location>
        <begin position="84"/>
        <end position="196"/>
    </location>
</feature>
<dbReference type="Pfam" id="PF13641">
    <property type="entry name" value="Glyco_tranf_2_3"/>
    <property type="match status" value="1"/>
</dbReference>
<keyword evidence="4 8" id="KW-0808">Transferase</keyword>
<proteinExistence type="inferred from homology"/>
<dbReference type="RefSeq" id="WP_134719569.1">
    <property type="nucleotide sequence ID" value="NZ_SDKM01000030.1"/>
</dbReference>
<protein>
    <submittedName>
        <fullName evidence="8">Glycosyltransferase family 2 protein</fullName>
    </submittedName>
</protein>
<dbReference type="AlphaFoldDB" id="A0A4Q4Z972"/>
<evidence type="ECO:0000256" key="5">
    <source>
        <dbReference type="SAM" id="MobiDB-lite"/>
    </source>
</evidence>
<feature type="compositionally biased region" description="Basic and acidic residues" evidence="5">
    <location>
        <begin position="535"/>
        <end position="556"/>
    </location>
</feature>
<evidence type="ECO:0000259" key="6">
    <source>
        <dbReference type="Pfam" id="PF17994"/>
    </source>
</evidence>
<evidence type="ECO:0000256" key="3">
    <source>
        <dbReference type="ARBA" id="ARBA00022676"/>
    </source>
</evidence>
<feature type="domain" description="Galactofuranosyltransferase-2 C-terminal" evidence="7">
    <location>
        <begin position="475"/>
        <end position="670"/>
    </location>
</feature>
<dbReference type="EMBL" id="SDKM01000030">
    <property type="protein sequence ID" value="RYP83706.1"/>
    <property type="molecule type" value="Genomic_DNA"/>
</dbReference>
<dbReference type="InterPro" id="IPR045699">
    <property type="entry name" value="GlfT2_C"/>
</dbReference>
<dbReference type="Gene3D" id="3.90.550.60">
    <property type="match status" value="1"/>
</dbReference>
<comment type="pathway">
    <text evidence="1">Cell wall biogenesis; cell wall polysaccharide biosynthesis.</text>
</comment>
<evidence type="ECO:0000259" key="7">
    <source>
        <dbReference type="Pfam" id="PF19320"/>
    </source>
</evidence>